<evidence type="ECO:0000313" key="4">
    <source>
        <dbReference type="Proteomes" id="UP000316621"/>
    </source>
</evidence>
<name>A0A4Y7JBP3_PAPSO</name>
<dbReference type="Pfam" id="PF04321">
    <property type="entry name" value="RmlD_sub_bind"/>
    <property type="match status" value="1"/>
</dbReference>
<dbReference type="CDD" id="cd05254">
    <property type="entry name" value="dTDP_HR_like_SDR_e"/>
    <property type="match status" value="1"/>
</dbReference>
<dbReference type="Gramene" id="RZC57482">
    <property type="protein sequence ID" value="RZC57482"/>
    <property type="gene ID" value="C5167_004781"/>
</dbReference>
<feature type="domain" description="RmlD-like substrate binding" evidence="2">
    <location>
        <begin position="200"/>
        <end position="386"/>
    </location>
</feature>
<sequence>MDMKKKILVLGGTGYLGQHLLVRFSEEIKHQQQKYELAFTHYSTPPQSLLNEISPSIAFHVDLQTGQGLDSIATTFGQPDVIVNCAALSVPRVCETDPTAAMAINVPSSVVKWLSNFGDSVLLIHLSTDQGCCNSCKLSKCVKLESNKVADVTLCLKLHANQSNPMPAYLVFNYGMDSKKVAIHTFLGGVKSCRPAFVSVYEGAKSFYKEEDEAFPVNVYGKSKVAAEQFISANCSNYAILRSSIIYGPQTISPIVKSLPIQWIDSVLLKGAEVEFFHDEFRCPVFVKDVVDVILTLSKKWISDKEQMKLLLNVGGPDRLSRLQMAEAVATVKGYDTSLLKPVSASSVNRGVNSPADISMDISKLSQTLGIKPTPYLDGVRLTLDATAHS</sequence>
<dbReference type="PANTHER" id="PTHR43242">
    <property type="entry name" value="NAD(P)-BINDING ROSSMANN-FOLD SUPERFAMILY PROTEIN"/>
    <property type="match status" value="1"/>
</dbReference>
<evidence type="ECO:0008006" key="5">
    <source>
        <dbReference type="Google" id="ProtNLM"/>
    </source>
</evidence>
<dbReference type="Pfam" id="PF01370">
    <property type="entry name" value="Epimerase"/>
    <property type="match status" value="1"/>
</dbReference>
<reference evidence="3 4" key="1">
    <citation type="journal article" date="2018" name="Science">
        <title>The opium poppy genome and morphinan production.</title>
        <authorList>
            <person name="Guo L."/>
            <person name="Winzer T."/>
            <person name="Yang X."/>
            <person name="Li Y."/>
            <person name="Ning Z."/>
            <person name="He Z."/>
            <person name="Teodor R."/>
            <person name="Lu Y."/>
            <person name="Bowser T.A."/>
            <person name="Graham I.A."/>
            <person name="Ye K."/>
        </authorList>
    </citation>
    <scope>NUCLEOTIDE SEQUENCE [LARGE SCALE GENOMIC DNA]</scope>
    <source>
        <strain evidence="4">cv. HN1</strain>
        <tissue evidence="3">Leaves</tissue>
    </source>
</reference>
<accession>A0A4Y7JBP3</accession>
<dbReference type="InterPro" id="IPR036291">
    <property type="entry name" value="NAD(P)-bd_dom_sf"/>
</dbReference>
<dbReference type="Proteomes" id="UP000316621">
    <property type="component" value="Chromosome 4"/>
</dbReference>
<feature type="domain" description="NAD-dependent epimerase/dehydratase" evidence="1">
    <location>
        <begin position="7"/>
        <end position="128"/>
    </location>
</feature>
<dbReference type="AlphaFoldDB" id="A0A4Y7JBP3"/>
<keyword evidence="4" id="KW-1185">Reference proteome</keyword>
<protein>
    <recommendedName>
        <fullName evidence="5">RmlD-like substrate binding domain-containing protein</fullName>
    </recommendedName>
</protein>
<dbReference type="STRING" id="3469.A0A4Y7JBP3"/>
<dbReference type="EMBL" id="CM010718">
    <property type="protein sequence ID" value="RZC57482.1"/>
    <property type="molecule type" value="Genomic_DNA"/>
</dbReference>
<organism evidence="3 4">
    <name type="scientific">Papaver somniferum</name>
    <name type="common">Opium poppy</name>
    <dbReference type="NCBI Taxonomy" id="3469"/>
    <lineage>
        <taxon>Eukaryota</taxon>
        <taxon>Viridiplantae</taxon>
        <taxon>Streptophyta</taxon>
        <taxon>Embryophyta</taxon>
        <taxon>Tracheophyta</taxon>
        <taxon>Spermatophyta</taxon>
        <taxon>Magnoliopsida</taxon>
        <taxon>Ranunculales</taxon>
        <taxon>Papaveraceae</taxon>
        <taxon>Papaveroideae</taxon>
        <taxon>Papaver</taxon>
    </lineage>
</organism>
<evidence type="ECO:0000259" key="1">
    <source>
        <dbReference type="Pfam" id="PF01370"/>
    </source>
</evidence>
<dbReference type="InterPro" id="IPR001509">
    <property type="entry name" value="Epimerase_deHydtase"/>
</dbReference>
<dbReference type="SUPFAM" id="SSF51735">
    <property type="entry name" value="NAD(P)-binding Rossmann-fold domains"/>
    <property type="match status" value="1"/>
</dbReference>
<evidence type="ECO:0000313" key="3">
    <source>
        <dbReference type="EMBL" id="RZC57482.1"/>
    </source>
</evidence>
<gene>
    <name evidence="3" type="ORF">C5167_004781</name>
</gene>
<evidence type="ECO:0000259" key="2">
    <source>
        <dbReference type="Pfam" id="PF04321"/>
    </source>
</evidence>
<dbReference type="InterPro" id="IPR029903">
    <property type="entry name" value="RmlD-like-bd"/>
</dbReference>
<proteinExistence type="predicted"/>
<dbReference type="OMA" id="KFMEWLH"/>
<dbReference type="PANTHER" id="PTHR43242:SF1">
    <property type="entry name" value="NAD(P)-BINDING ROSSMANN-FOLD SUPERFAMILY PROTEIN"/>
    <property type="match status" value="1"/>
</dbReference>
<dbReference type="Gene3D" id="3.40.50.720">
    <property type="entry name" value="NAD(P)-binding Rossmann-like Domain"/>
    <property type="match status" value="2"/>
</dbReference>